<protein>
    <submittedName>
        <fullName evidence="3">Uncharacterized protein</fullName>
    </submittedName>
</protein>
<feature type="transmembrane region" description="Helical" evidence="2">
    <location>
        <begin position="154"/>
        <end position="175"/>
    </location>
</feature>
<reference evidence="3 4" key="1">
    <citation type="submission" date="2023-06" db="EMBL/GenBank/DDBJ databases">
        <title>Microbacterium sp. nov., isolated from a waste landfill.</title>
        <authorList>
            <person name="Wen W."/>
        </authorList>
    </citation>
    <scope>NUCLEOTIDE SEQUENCE [LARGE SCALE GENOMIC DNA]</scope>
    <source>
        <strain evidence="3 4">ASV49</strain>
    </source>
</reference>
<sequence>MTDQGPGAPQTPPPSSPNPGPAPQSEPEPHPAPQPAPPAPVPPAPGQPAPWAQPGPPAPPAYGTPAPSGFAAPYAAPPVPGYAPPAQPPLPRVLGAVSFVLSLVATVVVPIIAGVAAWRIGTTLGNDGIQTFFDDPTRFDMLIPVRGDVLMAEIAFWCGTVLGLWAIAQGIVAVVTRRGRAFGVAAIVIAAIGPFAYYLVLIITLGVSAAASVPPNA</sequence>
<feature type="transmembrane region" description="Helical" evidence="2">
    <location>
        <begin position="182"/>
        <end position="211"/>
    </location>
</feature>
<feature type="region of interest" description="Disordered" evidence="1">
    <location>
        <begin position="1"/>
        <end position="64"/>
    </location>
</feature>
<evidence type="ECO:0000256" key="1">
    <source>
        <dbReference type="SAM" id="MobiDB-lite"/>
    </source>
</evidence>
<dbReference type="RefSeq" id="WP_286289665.1">
    <property type="nucleotide sequence ID" value="NZ_JASXSZ010000005.1"/>
</dbReference>
<dbReference type="EMBL" id="JASXSZ010000005">
    <property type="protein sequence ID" value="MDL9980702.1"/>
    <property type="molecule type" value="Genomic_DNA"/>
</dbReference>
<accession>A0ABT7N1Z5</accession>
<proteinExistence type="predicted"/>
<dbReference type="Proteomes" id="UP001235064">
    <property type="component" value="Unassembled WGS sequence"/>
</dbReference>
<name>A0ABT7N1Z5_9MICO</name>
<evidence type="ECO:0000313" key="4">
    <source>
        <dbReference type="Proteomes" id="UP001235064"/>
    </source>
</evidence>
<dbReference type="PRINTS" id="PR01217">
    <property type="entry name" value="PRICHEXTENSN"/>
</dbReference>
<keyword evidence="4" id="KW-1185">Reference proteome</keyword>
<evidence type="ECO:0000256" key="2">
    <source>
        <dbReference type="SAM" id="Phobius"/>
    </source>
</evidence>
<organism evidence="3 4">
    <name type="scientific">Microbacterium candidum</name>
    <dbReference type="NCBI Taxonomy" id="3041922"/>
    <lineage>
        <taxon>Bacteria</taxon>
        <taxon>Bacillati</taxon>
        <taxon>Actinomycetota</taxon>
        <taxon>Actinomycetes</taxon>
        <taxon>Micrococcales</taxon>
        <taxon>Microbacteriaceae</taxon>
        <taxon>Microbacterium</taxon>
    </lineage>
</organism>
<comment type="caution">
    <text evidence="3">The sequence shown here is derived from an EMBL/GenBank/DDBJ whole genome shotgun (WGS) entry which is preliminary data.</text>
</comment>
<feature type="compositionally biased region" description="Pro residues" evidence="1">
    <location>
        <begin position="9"/>
        <end position="62"/>
    </location>
</feature>
<keyword evidence="2" id="KW-0812">Transmembrane</keyword>
<keyword evidence="2" id="KW-1133">Transmembrane helix</keyword>
<gene>
    <name evidence="3" type="ORF">QSV35_15280</name>
</gene>
<feature type="transmembrane region" description="Helical" evidence="2">
    <location>
        <begin position="93"/>
        <end position="118"/>
    </location>
</feature>
<keyword evidence="2" id="KW-0472">Membrane</keyword>
<evidence type="ECO:0000313" key="3">
    <source>
        <dbReference type="EMBL" id="MDL9980702.1"/>
    </source>
</evidence>